<feature type="domain" description="Apple" evidence="8">
    <location>
        <begin position="304"/>
        <end position="381"/>
    </location>
</feature>
<dbReference type="FunFam" id="3.90.1150.10:FF:000087">
    <property type="entry name" value="Putative methionine gamma-lyase"/>
    <property type="match status" value="1"/>
</dbReference>
<name>A0A2N9HTG9_FAGSY</name>
<dbReference type="Pfam" id="PF01053">
    <property type="entry name" value="Cys_Met_Meta_PP"/>
    <property type="match status" value="1"/>
</dbReference>
<evidence type="ECO:0000256" key="6">
    <source>
        <dbReference type="RuleBase" id="RU362118"/>
    </source>
</evidence>
<protein>
    <recommendedName>
        <fullName evidence="8">Apple domain-containing protein</fullName>
    </recommendedName>
</protein>
<evidence type="ECO:0000256" key="2">
    <source>
        <dbReference type="ARBA" id="ARBA00022729"/>
    </source>
</evidence>
<dbReference type="CDD" id="cd01098">
    <property type="entry name" value="PAN_AP_plant"/>
    <property type="match status" value="1"/>
</dbReference>
<dbReference type="PANTHER" id="PTHR32444">
    <property type="entry name" value="BULB-TYPE LECTIN DOMAIN-CONTAINING PROTEIN"/>
    <property type="match status" value="1"/>
</dbReference>
<gene>
    <name evidence="9" type="ORF">FSB_LOCUS42952</name>
</gene>
<dbReference type="Pfam" id="PF00954">
    <property type="entry name" value="S_locus_glycop"/>
    <property type="match status" value="1"/>
</dbReference>
<dbReference type="InterPro" id="IPR000858">
    <property type="entry name" value="S_locus_glycoprot_dom"/>
</dbReference>
<dbReference type="Pfam" id="PF01453">
    <property type="entry name" value="B_lectin"/>
    <property type="match status" value="1"/>
</dbReference>
<dbReference type="GO" id="GO:0030170">
    <property type="term" value="F:pyridoxal phosphate binding"/>
    <property type="evidence" value="ECO:0007669"/>
    <property type="project" value="InterPro"/>
</dbReference>
<dbReference type="PROSITE" id="PS50948">
    <property type="entry name" value="PAN"/>
    <property type="match status" value="1"/>
</dbReference>
<dbReference type="GO" id="GO:0048544">
    <property type="term" value="P:recognition of pollen"/>
    <property type="evidence" value="ECO:0007669"/>
    <property type="project" value="InterPro"/>
</dbReference>
<dbReference type="PANTHER" id="PTHR32444:SF63">
    <property type="entry name" value="G-TYPE LECTIN S-RECEPTOR-LIKE SERINE_THREONINE-PROTEIN KINASE RKS1"/>
    <property type="match status" value="1"/>
</dbReference>
<accession>A0A2N9HTG9</accession>
<organism evidence="9">
    <name type="scientific">Fagus sylvatica</name>
    <name type="common">Beechnut</name>
    <dbReference type="NCBI Taxonomy" id="28930"/>
    <lineage>
        <taxon>Eukaryota</taxon>
        <taxon>Viridiplantae</taxon>
        <taxon>Streptophyta</taxon>
        <taxon>Embryophyta</taxon>
        <taxon>Tracheophyta</taxon>
        <taxon>Spermatophyta</taxon>
        <taxon>Magnoliopsida</taxon>
        <taxon>eudicotyledons</taxon>
        <taxon>Gunneridae</taxon>
        <taxon>Pentapetalae</taxon>
        <taxon>rosids</taxon>
        <taxon>fabids</taxon>
        <taxon>Fagales</taxon>
        <taxon>Fagaceae</taxon>
        <taxon>Fagus</taxon>
    </lineage>
</organism>
<dbReference type="Pfam" id="PF08276">
    <property type="entry name" value="PAN_2"/>
    <property type="match status" value="1"/>
</dbReference>
<dbReference type="InterPro" id="IPR000277">
    <property type="entry name" value="Cys/Met-Metab_PyrdxlP-dep_enz"/>
</dbReference>
<comment type="similarity">
    <text evidence="6">Belongs to the trans-sulfuration enzymes family.</text>
</comment>
<dbReference type="InterPro" id="IPR015424">
    <property type="entry name" value="PyrdxlP-dep_Trfase"/>
</dbReference>
<dbReference type="GO" id="GO:0019346">
    <property type="term" value="P:transsulfuration"/>
    <property type="evidence" value="ECO:0007669"/>
    <property type="project" value="InterPro"/>
</dbReference>
<feature type="signal peptide" evidence="7">
    <location>
        <begin position="1"/>
        <end position="26"/>
    </location>
</feature>
<dbReference type="EMBL" id="OIVN01004034">
    <property type="protein sequence ID" value="SPD15070.1"/>
    <property type="molecule type" value="Genomic_DNA"/>
</dbReference>
<evidence type="ECO:0000259" key="8">
    <source>
        <dbReference type="PROSITE" id="PS50948"/>
    </source>
</evidence>
<keyword evidence="3 6" id="KW-0663">Pyridoxal phosphate</keyword>
<dbReference type="InterPro" id="IPR036426">
    <property type="entry name" value="Bulb-type_lectin_dom_sf"/>
</dbReference>
<dbReference type="Gene3D" id="3.90.1150.10">
    <property type="entry name" value="Aspartate Aminotransferase, domain 1"/>
    <property type="match status" value="1"/>
</dbReference>
<proteinExistence type="inferred from homology"/>
<evidence type="ECO:0000256" key="3">
    <source>
        <dbReference type="ARBA" id="ARBA00022898"/>
    </source>
</evidence>
<dbReference type="SUPFAM" id="SSF53383">
    <property type="entry name" value="PLP-dependent transferases"/>
    <property type="match status" value="1"/>
</dbReference>
<reference evidence="9" key="1">
    <citation type="submission" date="2018-02" db="EMBL/GenBank/DDBJ databases">
        <authorList>
            <person name="Cohen D.B."/>
            <person name="Kent A.D."/>
        </authorList>
    </citation>
    <scope>NUCLEOTIDE SEQUENCE</scope>
</reference>
<feature type="chain" id="PRO_5014996751" description="Apple domain-containing protein" evidence="7">
    <location>
        <begin position="27"/>
        <end position="600"/>
    </location>
</feature>
<dbReference type="InterPro" id="IPR015422">
    <property type="entry name" value="PyrdxlP-dep_Trfase_small"/>
</dbReference>
<keyword evidence="5" id="KW-0325">Glycoprotein</keyword>
<comment type="cofactor">
    <cofactor evidence="1 6">
        <name>pyridoxal 5'-phosphate</name>
        <dbReference type="ChEBI" id="CHEBI:597326"/>
    </cofactor>
</comment>
<dbReference type="InterPro" id="IPR001480">
    <property type="entry name" value="Bulb-type_lectin_dom"/>
</dbReference>
<dbReference type="AlphaFoldDB" id="A0A2N9HTG9"/>
<sequence>MIMYFAKGFLLLQTLLLFLLPQFSTSQDTMTISKPIRDNGNVTNVLVSKNEAFALAFFSAGKSTYRYVGIQYYKTPENPVVWVANRDKPINDTSGVLSIDVLWQSFDYPTDTMLPYMKLGLDRTTGLNRILTSWKSKDDPGTRNCSYKLVTNGSSPELFSYRGNARWWRFGHWNGQGWSGVPALASPNLLYNFSIVNNQNETTTSRIVLQPSLFSRLVVNESGLVERFIARERDSQQWLSVGSVPSNLCDNYGKCGAYGKCELQNGTEFECTCLPWFRPNSQNEWTARNASGGCVRKRGEASVCKRGEGLAKVENVKLPDSSVARLDSNMSLMECEQQCLDNCNSTAYGSVKEEAGCMRWSGSLMDTRVLTGGQNLYVRVDALELGASILAQLGPKLKQSTVWIEDYPVELQGAVCGPASLVNSMMDLHQGTLMLLGPTMNAKVAFELSERIPHLGLRMKEHCNRALVFATRMKKLGLKVIYPGLEDHPDHNVLKSFHNKDYGFGGLLCLDMETEEKANRLMNHLQNTTQFGLMAVSLGYYETLMSCSASSTSSELNAEEKALAGISPGLVRMSIGYIGTLEQNASNATLTFYLSFLGQR</sequence>
<evidence type="ECO:0000256" key="5">
    <source>
        <dbReference type="ARBA" id="ARBA00023180"/>
    </source>
</evidence>
<evidence type="ECO:0000256" key="4">
    <source>
        <dbReference type="ARBA" id="ARBA00023157"/>
    </source>
</evidence>
<keyword evidence="2 7" id="KW-0732">Signal</keyword>
<dbReference type="SUPFAM" id="SSF51110">
    <property type="entry name" value="alpha-D-mannose-specific plant lectins"/>
    <property type="match status" value="1"/>
</dbReference>
<evidence type="ECO:0000256" key="7">
    <source>
        <dbReference type="SAM" id="SignalP"/>
    </source>
</evidence>
<dbReference type="InterPro" id="IPR003609">
    <property type="entry name" value="Pan_app"/>
</dbReference>
<evidence type="ECO:0000313" key="9">
    <source>
        <dbReference type="EMBL" id="SPD15070.1"/>
    </source>
</evidence>
<keyword evidence="4" id="KW-1015">Disulfide bond</keyword>
<evidence type="ECO:0000256" key="1">
    <source>
        <dbReference type="ARBA" id="ARBA00001933"/>
    </source>
</evidence>